<comment type="caution">
    <text evidence="2">The sequence shown here is derived from an EMBL/GenBank/DDBJ whole genome shotgun (WGS) entry which is preliminary data.</text>
</comment>
<organism evidence="2 3">
    <name type="scientific">Symbiodinium microadriaticum</name>
    <name type="common">Dinoflagellate</name>
    <name type="synonym">Zooxanthella microadriatica</name>
    <dbReference type="NCBI Taxonomy" id="2951"/>
    <lineage>
        <taxon>Eukaryota</taxon>
        <taxon>Sar</taxon>
        <taxon>Alveolata</taxon>
        <taxon>Dinophyceae</taxon>
        <taxon>Suessiales</taxon>
        <taxon>Symbiodiniaceae</taxon>
        <taxon>Symbiodinium</taxon>
    </lineage>
</organism>
<dbReference type="EMBL" id="LSRX01000355">
    <property type="protein sequence ID" value="OLP99608.1"/>
    <property type="molecule type" value="Genomic_DNA"/>
</dbReference>
<protein>
    <submittedName>
        <fullName evidence="2">Uncharacterized protein</fullName>
    </submittedName>
</protein>
<evidence type="ECO:0000256" key="1">
    <source>
        <dbReference type="SAM" id="MobiDB-lite"/>
    </source>
</evidence>
<reference evidence="2 3" key="1">
    <citation type="submission" date="2016-02" db="EMBL/GenBank/DDBJ databases">
        <title>Genome analysis of coral dinoflagellate symbionts highlights evolutionary adaptations to a symbiotic lifestyle.</title>
        <authorList>
            <person name="Aranda M."/>
            <person name="Li Y."/>
            <person name="Liew Y.J."/>
            <person name="Baumgarten S."/>
            <person name="Simakov O."/>
            <person name="Wilson M."/>
            <person name="Piel J."/>
            <person name="Ashoor H."/>
            <person name="Bougouffa S."/>
            <person name="Bajic V.B."/>
            <person name="Ryu T."/>
            <person name="Ravasi T."/>
            <person name="Bayer T."/>
            <person name="Micklem G."/>
            <person name="Kim H."/>
            <person name="Bhak J."/>
            <person name="Lajeunesse T.C."/>
            <person name="Voolstra C.R."/>
        </authorList>
    </citation>
    <scope>NUCLEOTIDE SEQUENCE [LARGE SCALE GENOMIC DNA]</scope>
    <source>
        <strain evidence="2 3">CCMP2467</strain>
    </source>
</reference>
<dbReference type="Proteomes" id="UP000186817">
    <property type="component" value="Unassembled WGS sequence"/>
</dbReference>
<gene>
    <name evidence="2" type="ORF">AK812_SmicGene17799</name>
</gene>
<evidence type="ECO:0000313" key="2">
    <source>
        <dbReference type="EMBL" id="OLP99608.1"/>
    </source>
</evidence>
<feature type="compositionally biased region" description="Basic residues" evidence="1">
    <location>
        <begin position="246"/>
        <end position="257"/>
    </location>
</feature>
<feature type="region of interest" description="Disordered" evidence="1">
    <location>
        <begin position="222"/>
        <end position="264"/>
    </location>
</feature>
<keyword evidence="3" id="KW-1185">Reference proteome</keyword>
<accession>A0A1Q9DWU0</accession>
<dbReference type="AlphaFoldDB" id="A0A1Q9DWU0"/>
<sequence length="305" mass="33365">MAATNQMDKAMDTMVLWPAAVQVDDDHARMSHMSLFAGQEDIQVPLPKLALWKVTKLLMPRLCPSELATASMAASVLVEERAKVEVQLALHKAAEKHHLDSDHLAFGQNPQGLFAAKSIRKTIRLIPLGTVNKAKSNKETKLTIHHAGLSWTIGPFRQNLHFEEDSPACLVPYFWCKPTSEADEASMVFSSIVESGITIPCLENPEPLQQHQQLQYLAATAEVSEEAQPEHAQASEASGPSEPKAKAKTKAKAKAKGKGTEMSEDLGSDRAFKFWLRAQKAAVEPDQGCNGELATVIDQLLAEEP</sequence>
<name>A0A1Q9DWU0_SYMMI</name>
<evidence type="ECO:0000313" key="3">
    <source>
        <dbReference type="Proteomes" id="UP000186817"/>
    </source>
</evidence>
<proteinExistence type="predicted"/>
<dbReference type="OrthoDB" id="416011at2759"/>